<evidence type="ECO:0000256" key="2">
    <source>
        <dbReference type="ARBA" id="ARBA00022801"/>
    </source>
</evidence>
<dbReference type="PRINTS" id="PR00111">
    <property type="entry name" value="ABHYDROLASE"/>
</dbReference>
<dbReference type="PANTHER" id="PTHR43798:SF14">
    <property type="entry name" value="SERINE HYDROLASE-LIKE PROTEIN DDB_G0286239"/>
    <property type="match status" value="1"/>
</dbReference>
<proteinExistence type="inferred from homology"/>
<dbReference type="Proteomes" id="UP000256774">
    <property type="component" value="Unassembled WGS sequence"/>
</dbReference>
<dbReference type="GO" id="GO:0016787">
    <property type="term" value="F:hydrolase activity"/>
    <property type="evidence" value="ECO:0007669"/>
    <property type="project" value="UniProtKB-KW"/>
</dbReference>
<dbReference type="AlphaFoldDB" id="A0A3E0H332"/>
<dbReference type="OrthoDB" id="149912at2"/>
<reference evidence="5 6" key="1">
    <citation type="submission" date="2018-08" db="EMBL/GenBank/DDBJ databases">
        <title>Genomic Encyclopedia of Type Strains, Phase IV (KMG-IV): sequencing the most valuable type-strain genomes for metagenomic binning, comparative biology and taxonomic classification.</title>
        <authorList>
            <person name="Goeker M."/>
        </authorList>
    </citation>
    <scope>NUCLEOTIDE SEQUENCE [LARGE SCALE GENOMIC DNA]</scope>
    <source>
        <strain evidence="5 6">DSM 26022</strain>
    </source>
</reference>
<organism evidence="5 6">
    <name type="scientific">Paraperlucidibaca baekdonensis</name>
    <dbReference type="NCBI Taxonomy" id="748120"/>
    <lineage>
        <taxon>Bacteria</taxon>
        <taxon>Pseudomonadati</taxon>
        <taxon>Pseudomonadota</taxon>
        <taxon>Gammaproteobacteria</taxon>
        <taxon>Moraxellales</taxon>
        <taxon>Moraxellaceae</taxon>
        <taxon>Paraperlucidibaca</taxon>
    </lineage>
</organism>
<comment type="caution">
    <text evidence="5">The sequence shown here is derived from an EMBL/GenBank/DDBJ whole genome shotgun (WGS) entry which is preliminary data.</text>
</comment>
<keyword evidence="2" id="KW-0378">Hydrolase</keyword>
<feature type="domain" description="AB hydrolase-1" evidence="4">
    <location>
        <begin position="28"/>
        <end position="275"/>
    </location>
</feature>
<dbReference type="PANTHER" id="PTHR43798">
    <property type="entry name" value="MONOACYLGLYCEROL LIPASE"/>
    <property type="match status" value="1"/>
</dbReference>
<dbReference type="EMBL" id="QUNR01000004">
    <property type="protein sequence ID" value="REH36637.1"/>
    <property type="molecule type" value="Genomic_DNA"/>
</dbReference>
<feature type="transmembrane region" description="Helical" evidence="3">
    <location>
        <begin position="97"/>
        <end position="116"/>
    </location>
</feature>
<accession>A0A3E0H332</accession>
<evidence type="ECO:0000256" key="3">
    <source>
        <dbReference type="SAM" id="Phobius"/>
    </source>
</evidence>
<dbReference type="InterPro" id="IPR050266">
    <property type="entry name" value="AB_hydrolase_sf"/>
</dbReference>
<name>A0A3E0H332_9GAMM</name>
<dbReference type="InterPro" id="IPR000073">
    <property type="entry name" value="AB_hydrolase_1"/>
</dbReference>
<evidence type="ECO:0000313" key="6">
    <source>
        <dbReference type="Proteomes" id="UP000256774"/>
    </source>
</evidence>
<sequence length="294" mass="31834">MSEYRISQAWGRGELAVKIWPGSEAALPILAVHGWMDNAGTFNELAPRLRGHAIHALDLPGHGLSDPRPAGMRYHNADFLDDIYAAMAHIAPNNGPLILLGHSLGAGLLMLIAGIFPERVKALILIDGLGPISADPANYARDTRAAIENLATYNPSRKPIADIDQAVAARRHGVAGMLSERASRALCERALRQTAAGELRWRTDKRLRLNSLMRYSEAQVLACIDAITAPCLLITGDQGLPNTLGKNQPRYAQRLAHFKQLEQVALEGGHHLHLDDCPERVADAINAFLAAQGG</sequence>
<dbReference type="RefSeq" id="WP_116208601.1">
    <property type="nucleotide sequence ID" value="NZ_QUNR01000004.1"/>
</dbReference>
<protein>
    <submittedName>
        <fullName evidence="5">Pimeloyl-ACP methyl ester carboxylesterase</fullName>
    </submittedName>
</protein>
<dbReference type="Pfam" id="PF00561">
    <property type="entry name" value="Abhydrolase_1"/>
    <property type="match status" value="1"/>
</dbReference>
<dbReference type="InterPro" id="IPR029058">
    <property type="entry name" value="AB_hydrolase_fold"/>
</dbReference>
<evidence type="ECO:0000313" key="5">
    <source>
        <dbReference type="EMBL" id="REH36637.1"/>
    </source>
</evidence>
<comment type="similarity">
    <text evidence="1">Belongs to the AB hydrolase superfamily.</text>
</comment>
<keyword evidence="6" id="KW-1185">Reference proteome</keyword>
<keyword evidence="3" id="KW-0472">Membrane</keyword>
<dbReference type="GO" id="GO:0016020">
    <property type="term" value="C:membrane"/>
    <property type="evidence" value="ECO:0007669"/>
    <property type="project" value="TreeGrafter"/>
</dbReference>
<evidence type="ECO:0000256" key="1">
    <source>
        <dbReference type="ARBA" id="ARBA00008645"/>
    </source>
</evidence>
<dbReference type="Gene3D" id="3.40.50.1820">
    <property type="entry name" value="alpha/beta hydrolase"/>
    <property type="match status" value="1"/>
</dbReference>
<keyword evidence="3" id="KW-1133">Transmembrane helix</keyword>
<evidence type="ECO:0000259" key="4">
    <source>
        <dbReference type="Pfam" id="PF00561"/>
    </source>
</evidence>
<gene>
    <name evidence="5" type="ORF">DFR26_1769</name>
</gene>
<keyword evidence="3" id="KW-0812">Transmembrane</keyword>
<dbReference type="SUPFAM" id="SSF53474">
    <property type="entry name" value="alpha/beta-Hydrolases"/>
    <property type="match status" value="1"/>
</dbReference>